<gene>
    <name evidence="1" type="ORF">Vretimale_10711</name>
</gene>
<proteinExistence type="predicted"/>
<sequence>RELAAPTAAAAAAGSPAEAAAEALQLLVPEPLEGQPTGLLQSSITRFITGSSSDPTDLPAFYKRLANTSPAALPSEMGLMQLHMETNPALPSGGIAALASAVTAAGVAVEEHSAPEVDTAGTAAAAATD</sequence>
<accession>A0A8J4GGM5</accession>
<evidence type="ECO:0000313" key="2">
    <source>
        <dbReference type="Proteomes" id="UP000722791"/>
    </source>
</evidence>
<dbReference type="Proteomes" id="UP000722791">
    <property type="component" value="Unassembled WGS sequence"/>
</dbReference>
<comment type="caution">
    <text evidence="1">The sequence shown here is derived from an EMBL/GenBank/DDBJ whole genome shotgun (WGS) entry which is preliminary data.</text>
</comment>
<feature type="non-terminal residue" evidence="1">
    <location>
        <position position="1"/>
    </location>
</feature>
<protein>
    <submittedName>
        <fullName evidence="1">Uncharacterized protein</fullName>
    </submittedName>
</protein>
<dbReference type="AlphaFoldDB" id="A0A8J4GGM5"/>
<feature type="non-terminal residue" evidence="1">
    <location>
        <position position="129"/>
    </location>
</feature>
<organism evidence="1 2">
    <name type="scientific">Volvox reticuliferus</name>
    <dbReference type="NCBI Taxonomy" id="1737510"/>
    <lineage>
        <taxon>Eukaryota</taxon>
        <taxon>Viridiplantae</taxon>
        <taxon>Chlorophyta</taxon>
        <taxon>core chlorophytes</taxon>
        <taxon>Chlorophyceae</taxon>
        <taxon>CS clade</taxon>
        <taxon>Chlamydomonadales</taxon>
        <taxon>Volvocaceae</taxon>
        <taxon>Volvox</taxon>
    </lineage>
</organism>
<dbReference type="EMBL" id="BNCQ01000021">
    <property type="protein sequence ID" value="GIM06468.1"/>
    <property type="molecule type" value="Genomic_DNA"/>
</dbReference>
<name>A0A8J4GGM5_9CHLO</name>
<evidence type="ECO:0000313" key="1">
    <source>
        <dbReference type="EMBL" id="GIM06468.1"/>
    </source>
</evidence>
<reference evidence="1" key="1">
    <citation type="journal article" date="2021" name="Proc. Natl. Acad. Sci. U.S.A.">
        <title>Three genomes in the algal genus Volvox reveal the fate of a haploid sex-determining region after a transition to homothallism.</title>
        <authorList>
            <person name="Yamamoto K."/>
            <person name="Hamaji T."/>
            <person name="Kawai-Toyooka H."/>
            <person name="Matsuzaki R."/>
            <person name="Takahashi F."/>
            <person name="Nishimura Y."/>
            <person name="Kawachi M."/>
            <person name="Noguchi H."/>
            <person name="Minakuchi Y."/>
            <person name="Umen J.G."/>
            <person name="Toyoda A."/>
            <person name="Nozaki H."/>
        </authorList>
    </citation>
    <scope>NUCLEOTIDE SEQUENCE</scope>
    <source>
        <strain evidence="1">NIES-3785</strain>
    </source>
</reference>